<organism evidence="1 2">
    <name type="scientific">Piscinibacter terrae</name>
    <dbReference type="NCBI Taxonomy" id="2496871"/>
    <lineage>
        <taxon>Bacteria</taxon>
        <taxon>Pseudomonadati</taxon>
        <taxon>Pseudomonadota</taxon>
        <taxon>Betaproteobacteria</taxon>
        <taxon>Burkholderiales</taxon>
        <taxon>Sphaerotilaceae</taxon>
        <taxon>Piscinibacter</taxon>
    </lineage>
</organism>
<proteinExistence type="predicted"/>
<keyword evidence="2" id="KW-1185">Reference proteome</keyword>
<evidence type="ECO:0000313" key="1">
    <source>
        <dbReference type="EMBL" id="RQP24697.1"/>
    </source>
</evidence>
<dbReference type="Proteomes" id="UP000267464">
    <property type="component" value="Unassembled WGS sequence"/>
</dbReference>
<comment type="caution">
    <text evidence="1">The sequence shown here is derived from an EMBL/GenBank/DDBJ whole genome shotgun (WGS) entry which is preliminary data.</text>
</comment>
<protein>
    <submittedName>
        <fullName evidence="1">Uncharacterized protein</fullName>
    </submittedName>
</protein>
<dbReference type="OrthoDB" id="9155515at2"/>
<dbReference type="EMBL" id="QUSW01000002">
    <property type="protein sequence ID" value="RQP24697.1"/>
    <property type="molecule type" value="Genomic_DNA"/>
</dbReference>
<sequence>MANDMSQRYMTVAQLADMSGLKRMEVKAFVEMLEAKGLLRERECMTPDAQFWSLRPLGGWLRRAISTSHSSR</sequence>
<gene>
    <name evidence="1" type="ORF">DZC73_07330</name>
</gene>
<dbReference type="RefSeq" id="WP_124539593.1">
    <property type="nucleotide sequence ID" value="NZ_QUSW01000002.1"/>
</dbReference>
<dbReference type="AlphaFoldDB" id="A0A3N7HR24"/>
<reference evidence="1 2" key="2">
    <citation type="submission" date="2018-12" db="EMBL/GenBank/DDBJ databases">
        <title>Rhizobacter gummiphilus sp. nov., a rubber-degrading bacterium isolated from the soil of a botanical garden in Japan.</title>
        <authorList>
            <person name="Shunsuke S.S."/>
        </authorList>
    </citation>
    <scope>NUCLEOTIDE SEQUENCE [LARGE SCALE GENOMIC DNA]</scope>
    <source>
        <strain evidence="1 2">S-16</strain>
    </source>
</reference>
<accession>A0A3N7HR24</accession>
<reference evidence="1 2" key="1">
    <citation type="submission" date="2018-08" db="EMBL/GenBank/DDBJ databases">
        <authorList>
            <person name="Khan S.A."/>
            <person name="Jeon C.O."/>
            <person name="Chun B.H."/>
            <person name="Jeong S.E."/>
        </authorList>
    </citation>
    <scope>NUCLEOTIDE SEQUENCE [LARGE SCALE GENOMIC DNA]</scope>
    <source>
        <strain evidence="1 2">S-16</strain>
    </source>
</reference>
<evidence type="ECO:0000313" key="2">
    <source>
        <dbReference type="Proteomes" id="UP000267464"/>
    </source>
</evidence>
<name>A0A3N7HR24_9BURK</name>